<dbReference type="InterPro" id="IPR014036">
    <property type="entry name" value="DeoR-like_C"/>
</dbReference>
<feature type="domain" description="HTH deoR-type" evidence="3">
    <location>
        <begin position="3"/>
        <end position="58"/>
    </location>
</feature>
<dbReference type="InterPro" id="IPR050313">
    <property type="entry name" value="Carb_Metab_HTH_regulators"/>
</dbReference>
<dbReference type="PANTHER" id="PTHR30363">
    <property type="entry name" value="HTH-TYPE TRANSCRIPTIONAL REGULATOR SRLR-RELATED"/>
    <property type="match status" value="1"/>
</dbReference>
<keyword evidence="4" id="KW-0238">DNA-binding</keyword>
<keyword evidence="1" id="KW-0805">Transcription regulation</keyword>
<evidence type="ECO:0000259" key="3">
    <source>
        <dbReference type="PROSITE" id="PS51000"/>
    </source>
</evidence>
<dbReference type="Proteomes" id="UP001529421">
    <property type="component" value="Unassembled WGS sequence"/>
</dbReference>
<dbReference type="Pfam" id="PF00455">
    <property type="entry name" value="DeoRC"/>
    <property type="match status" value="1"/>
</dbReference>
<evidence type="ECO:0000313" key="4">
    <source>
        <dbReference type="EMBL" id="MDM8275153.1"/>
    </source>
</evidence>
<keyword evidence="5" id="KW-1185">Reference proteome</keyword>
<accession>A0ABT7V9G7</accession>
<dbReference type="EMBL" id="JAUDDZ010000007">
    <property type="protein sequence ID" value="MDM8275153.1"/>
    <property type="molecule type" value="Genomic_DNA"/>
</dbReference>
<evidence type="ECO:0000313" key="5">
    <source>
        <dbReference type="Proteomes" id="UP001529421"/>
    </source>
</evidence>
<dbReference type="Gene3D" id="1.10.10.10">
    <property type="entry name" value="Winged helix-like DNA-binding domain superfamily/Winged helix DNA-binding domain"/>
    <property type="match status" value="1"/>
</dbReference>
<reference evidence="4 5" key="2">
    <citation type="submission" date="2023-06" db="EMBL/GenBank/DDBJ databases">
        <authorList>
            <person name="Zeman M."/>
            <person name="Kubasova T."/>
            <person name="Jahodarova E."/>
            <person name="Nykrynova M."/>
            <person name="Rychlik I."/>
        </authorList>
    </citation>
    <scope>NUCLEOTIDE SEQUENCE [LARGE SCALE GENOMIC DNA]</scope>
    <source>
        <strain evidence="4 5">154_Feed</strain>
    </source>
</reference>
<dbReference type="SUPFAM" id="SSF100950">
    <property type="entry name" value="NagB/RpiA/CoA transferase-like"/>
    <property type="match status" value="1"/>
</dbReference>
<dbReference type="InterPro" id="IPR036390">
    <property type="entry name" value="WH_DNA-bd_sf"/>
</dbReference>
<dbReference type="InterPro" id="IPR037171">
    <property type="entry name" value="NagB/RpiA_transferase-like"/>
</dbReference>
<evidence type="ECO:0000256" key="2">
    <source>
        <dbReference type="ARBA" id="ARBA00023163"/>
    </source>
</evidence>
<dbReference type="SMART" id="SM00420">
    <property type="entry name" value="HTH_DEOR"/>
    <property type="match status" value="1"/>
</dbReference>
<dbReference type="PANTHER" id="PTHR30363:SF44">
    <property type="entry name" value="AGA OPERON TRANSCRIPTIONAL REPRESSOR-RELATED"/>
    <property type="match status" value="1"/>
</dbReference>
<gene>
    <name evidence="4" type="ORF">QUW28_06530</name>
</gene>
<dbReference type="PROSITE" id="PS51000">
    <property type="entry name" value="HTH_DEOR_2"/>
    <property type="match status" value="1"/>
</dbReference>
<keyword evidence="2" id="KW-0804">Transcription</keyword>
<protein>
    <submittedName>
        <fullName evidence="4">DeoR/GlpR family DNA-binding transcription regulator</fullName>
    </submittedName>
</protein>
<dbReference type="SUPFAM" id="SSF46785">
    <property type="entry name" value="Winged helix' DNA-binding domain"/>
    <property type="match status" value="1"/>
</dbReference>
<dbReference type="InterPro" id="IPR001034">
    <property type="entry name" value="DeoR_HTH"/>
</dbReference>
<comment type="caution">
    <text evidence="4">The sequence shown here is derived from an EMBL/GenBank/DDBJ whole genome shotgun (WGS) entry which is preliminary data.</text>
</comment>
<sequence length="270" mass="29045">MTPEERRSTILAMLAQNTSVQVAQLAEAFGTSRVTARGDLDALAALGKLRRTHGGAVSLSKTLTVSTQDRRVNVNVEAKRAIARTAAEFVSDGEAVLVDSGTTALEFVRALEDHRDVTVVTNDFTIADYIDRSAPALDVLLLGGSLRKGHRYITGPLTLRMLEMLHPDKAFVTPTSYVPGRGLMTNNAEMAELKRRYLSCASESFVLLDAAKIQAPGLLWFGTLEQVDTLIVDRDPDGVIATDAHELGCQLVVASQAARASQTPQASQPS</sequence>
<organism evidence="4 5">
    <name type="scientific">Enorma phocaeensis</name>
    <dbReference type="NCBI Taxonomy" id="1871019"/>
    <lineage>
        <taxon>Bacteria</taxon>
        <taxon>Bacillati</taxon>
        <taxon>Actinomycetota</taxon>
        <taxon>Coriobacteriia</taxon>
        <taxon>Coriobacteriales</taxon>
        <taxon>Coriobacteriaceae</taxon>
        <taxon>Enorma</taxon>
    </lineage>
</organism>
<dbReference type="Pfam" id="PF08220">
    <property type="entry name" value="HTH_DeoR"/>
    <property type="match status" value="1"/>
</dbReference>
<dbReference type="SMART" id="SM01134">
    <property type="entry name" value="DeoRC"/>
    <property type="match status" value="1"/>
</dbReference>
<dbReference type="InterPro" id="IPR036388">
    <property type="entry name" value="WH-like_DNA-bd_sf"/>
</dbReference>
<dbReference type="GO" id="GO:0003677">
    <property type="term" value="F:DNA binding"/>
    <property type="evidence" value="ECO:0007669"/>
    <property type="project" value="UniProtKB-KW"/>
</dbReference>
<name>A0ABT7V9G7_9ACTN</name>
<proteinExistence type="predicted"/>
<dbReference type="Gene3D" id="3.40.50.1360">
    <property type="match status" value="1"/>
</dbReference>
<dbReference type="RefSeq" id="WP_289545203.1">
    <property type="nucleotide sequence ID" value="NZ_JAUDDZ010000007.1"/>
</dbReference>
<evidence type="ECO:0000256" key="1">
    <source>
        <dbReference type="ARBA" id="ARBA00023015"/>
    </source>
</evidence>
<reference evidence="5" key="1">
    <citation type="submission" date="2023-06" db="EMBL/GenBank/DDBJ databases">
        <title>Identification and characterization of horizontal gene transfer across gut microbiota members of farm animals based on homology search.</title>
        <authorList>
            <person name="Zeman M."/>
            <person name="Kubasova T."/>
            <person name="Jahodarova E."/>
            <person name="Nykrynova M."/>
            <person name="Rychlik I."/>
        </authorList>
    </citation>
    <scope>NUCLEOTIDE SEQUENCE [LARGE SCALE GENOMIC DNA]</scope>
    <source>
        <strain evidence="5">154_Feed</strain>
    </source>
</reference>